<dbReference type="Gene3D" id="1.10.533.10">
    <property type="entry name" value="Death Domain, Fas"/>
    <property type="match status" value="2"/>
</dbReference>
<protein>
    <recommendedName>
        <fullName evidence="2">CARD domain-containing protein</fullName>
    </recommendedName>
</protein>
<reference evidence="3" key="1">
    <citation type="submission" date="2021-03" db="EMBL/GenBank/DDBJ databases">
        <authorList>
            <person name="Bekaert M."/>
        </authorList>
    </citation>
    <scope>NUCLEOTIDE SEQUENCE</scope>
</reference>
<accession>A0A8S3UBK1</accession>
<dbReference type="OrthoDB" id="6181940at2759"/>
<dbReference type="InterPro" id="IPR011029">
    <property type="entry name" value="DEATH-like_dom_sf"/>
</dbReference>
<proteinExistence type="predicted"/>
<dbReference type="GO" id="GO:0003712">
    <property type="term" value="F:transcription coregulator activity"/>
    <property type="evidence" value="ECO:0007669"/>
    <property type="project" value="InterPro"/>
</dbReference>
<comment type="caution">
    <text evidence="3">The sequence shown here is derived from an EMBL/GenBank/DDBJ whole genome shotgun (WGS) entry which is preliminary data.</text>
</comment>
<dbReference type="InterPro" id="IPR039040">
    <property type="entry name" value="NAB_fam"/>
</dbReference>
<dbReference type="InterPro" id="IPR001315">
    <property type="entry name" value="CARD"/>
</dbReference>
<dbReference type="EMBL" id="CAJPWZ010002538">
    <property type="protein sequence ID" value="CAG2239851.1"/>
    <property type="molecule type" value="Genomic_DNA"/>
</dbReference>
<dbReference type="InterPro" id="IPR006988">
    <property type="entry name" value="Nab_N"/>
</dbReference>
<organism evidence="3 4">
    <name type="scientific">Mytilus edulis</name>
    <name type="common">Blue mussel</name>
    <dbReference type="NCBI Taxonomy" id="6550"/>
    <lineage>
        <taxon>Eukaryota</taxon>
        <taxon>Metazoa</taxon>
        <taxon>Spiralia</taxon>
        <taxon>Lophotrochozoa</taxon>
        <taxon>Mollusca</taxon>
        <taxon>Bivalvia</taxon>
        <taxon>Autobranchia</taxon>
        <taxon>Pteriomorphia</taxon>
        <taxon>Mytilida</taxon>
        <taxon>Mytiloidea</taxon>
        <taxon>Mytilidae</taxon>
        <taxon>Mytilinae</taxon>
        <taxon>Mytilus</taxon>
    </lineage>
</organism>
<dbReference type="AlphaFoldDB" id="A0A8S3UBK1"/>
<feature type="domain" description="CARD" evidence="2">
    <location>
        <begin position="233"/>
        <end position="314"/>
    </location>
</feature>
<dbReference type="GO" id="GO:0006355">
    <property type="term" value="P:regulation of DNA-templated transcription"/>
    <property type="evidence" value="ECO:0007669"/>
    <property type="project" value="InterPro"/>
</dbReference>
<feature type="region of interest" description="Disordered" evidence="1">
    <location>
        <begin position="208"/>
        <end position="232"/>
    </location>
</feature>
<dbReference type="Proteomes" id="UP000683360">
    <property type="component" value="Unassembled WGS sequence"/>
</dbReference>
<dbReference type="Pfam" id="PF00619">
    <property type="entry name" value="CARD"/>
    <property type="match status" value="2"/>
</dbReference>
<evidence type="ECO:0000313" key="3">
    <source>
        <dbReference type="EMBL" id="CAG2239851.1"/>
    </source>
</evidence>
<dbReference type="SUPFAM" id="SSF47986">
    <property type="entry name" value="DEATH domain"/>
    <property type="match status" value="2"/>
</dbReference>
<evidence type="ECO:0000259" key="2">
    <source>
        <dbReference type="PROSITE" id="PS50209"/>
    </source>
</evidence>
<name>A0A8S3UBK1_MYTED</name>
<dbReference type="PANTHER" id="PTHR12623:SF10">
    <property type="entry name" value="NGFI-A-BINDING PROTEIN HOMOLOG"/>
    <property type="match status" value="1"/>
</dbReference>
<feature type="compositionally biased region" description="Basic and acidic residues" evidence="1">
    <location>
        <begin position="212"/>
        <end position="232"/>
    </location>
</feature>
<dbReference type="GO" id="GO:0005634">
    <property type="term" value="C:nucleus"/>
    <property type="evidence" value="ECO:0007669"/>
    <property type="project" value="InterPro"/>
</dbReference>
<feature type="domain" description="CARD" evidence="2">
    <location>
        <begin position="349"/>
        <end position="432"/>
    </location>
</feature>
<evidence type="ECO:0000313" key="4">
    <source>
        <dbReference type="Proteomes" id="UP000683360"/>
    </source>
</evidence>
<keyword evidence="4" id="KW-1185">Reference proteome</keyword>
<dbReference type="CDD" id="cd01671">
    <property type="entry name" value="CARD"/>
    <property type="match status" value="2"/>
</dbReference>
<evidence type="ECO:0000256" key="1">
    <source>
        <dbReference type="SAM" id="MobiDB-lite"/>
    </source>
</evidence>
<dbReference type="PANTHER" id="PTHR12623">
    <property type="entry name" value="NGFI-A BINDING PROTEIN"/>
    <property type="match status" value="1"/>
</dbReference>
<sequence length="468" mass="54160">MATNQPRNLLEWQLHCVLNRANLLQYYESFVREGECDVLKLSNAEDEKFHDVMEKVGMARKPLRIRQLRNTLLEWIKDPGENAENQNENQPVATYDKTENDQCDDLLNPNGSQIVSIEKGQTPTRKSGLFGRLVGFFRKKPSTSKTVKKGDKGLTEKNEDVPTFIKKTDDDALSSSALKSTTVSEFYPGLPHMRKDVHWKQTKGEGPIATNKLEKKTIEQQEDTRSRPTQRVIKDQKQHGLFPYYDELINQTVLDKMVLDNLISRCILMIEDREEIIKPTTQRERNKVLLDILTDRPYGTFQVFKDVLKESDPHNSDVQELISRMQCTVNSEENMSCNKINVNDNAIRMQKNYTLLVNNIVSTTDVTDYLIGEDIMQHEEREEVCASGLTTNESNRRLLDKLLYKDRNGYHQLLKALRHAEYLQIANEVSNTAVTELDQKLYRIGITKFRDRQDTKEENFEGKTILKV</sequence>
<dbReference type="Pfam" id="PF04904">
    <property type="entry name" value="SAM_NCD1"/>
    <property type="match status" value="1"/>
</dbReference>
<gene>
    <name evidence="3" type="ORF">MEDL_52181</name>
</gene>
<dbReference type="GO" id="GO:0042981">
    <property type="term" value="P:regulation of apoptotic process"/>
    <property type="evidence" value="ECO:0007669"/>
    <property type="project" value="InterPro"/>
</dbReference>
<dbReference type="PROSITE" id="PS50209">
    <property type="entry name" value="CARD"/>
    <property type="match status" value="2"/>
</dbReference>